<dbReference type="Proteomes" id="UP001233172">
    <property type="component" value="Unassembled WGS sequence"/>
</dbReference>
<gene>
    <name evidence="8" type="ORF">Bpfe_020244</name>
</gene>
<feature type="compositionally biased region" description="Polar residues" evidence="6">
    <location>
        <begin position="568"/>
        <end position="577"/>
    </location>
</feature>
<dbReference type="Gene3D" id="3.90.70.10">
    <property type="entry name" value="Cysteine proteinases"/>
    <property type="match status" value="1"/>
</dbReference>
<keyword evidence="9" id="KW-1185">Reference proteome</keyword>
<comment type="caution">
    <text evidence="8">The sequence shown here is derived from an EMBL/GenBank/DDBJ whole genome shotgun (WGS) entry which is preliminary data.</text>
</comment>
<dbReference type="InterPro" id="IPR001300">
    <property type="entry name" value="Peptidase_C2_calpain_cat"/>
</dbReference>
<dbReference type="EMBL" id="JASAOG010000115">
    <property type="protein sequence ID" value="KAK0050360.1"/>
    <property type="molecule type" value="Genomic_DNA"/>
</dbReference>
<evidence type="ECO:0000256" key="5">
    <source>
        <dbReference type="PROSITE-ProRule" id="PRU00239"/>
    </source>
</evidence>
<protein>
    <submittedName>
        <fullName evidence="8">Calpain-6</fullName>
    </submittedName>
</protein>
<dbReference type="Pfam" id="PF00648">
    <property type="entry name" value="Peptidase_C2"/>
    <property type="match status" value="1"/>
</dbReference>
<dbReference type="InterPro" id="IPR022682">
    <property type="entry name" value="Calpain_domain_III"/>
</dbReference>
<dbReference type="PROSITE" id="PS50203">
    <property type="entry name" value="CALPAIN_CAT"/>
    <property type="match status" value="1"/>
</dbReference>
<reference evidence="8" key="1">
    <citation type="journal article" date="2023" name="PLoS Negl. Trop. Dis.">
        <title>A genome sequence for Biomphalaria pfeifferi, the major vector snail for the human-infecting parasite Schistosoma mansoni.</title>
        <authorList>
            <person name="Bu L."/>
            <person name="Lu L."/>
            <person name="Laidemitt M.R."/>
            <person name="Zhang S.M."/>
            <person name="Mutuku M."/>
            <person name="Mkoji G."/>
            <person name="Steinauer M."/>
            <person name="Loker E.S."/>
        </authorList>
    </citation>
    <scope>NUCLEOTIDE SEQUENCE</scope>
    <source>
        <strain evidence="8">KasaAsao</strain>
    </source>
</reference>
<dbReference type="GO" id="GO:0004198">
    <property type="term" value="F:calcium-dependent cysteine-type endopeptidase activity"/>
    <property type="evidence" value="ECO:0007669"/>
    <property type="project" value="InterPro"/>
</dbReference>
<feature type="compositionally biased region" description="Low complexity" evidence="6">
    <location>
        <begin position="620"/>
        <end position="642"/>
    </location>
</feature>
<evidence type="ECO:0000256" key="3">
    <source>
        <dbReference type="ARBA" id="ARBA00022801"/>
    </source>
</evidence>
<keyword evidence="2" id="KW-0645">Protease</keyword>
<feature type="compositionally biased region" description="Polar residues" evidence="6">
    <location>
        <begin position="540"/>
        <end position="549"/>
    </location>
</feature>
<feature type="compositionally biased region" description="Basic and acidic residues" evidence="6">
    <location>
        <begin position="557"/>
        <end position="567"/>
    </location>
</feature>
<dbReference type="PANTHER" id="PTHR10183:SF379">
    <property type="entry name" value="CALPAIN-5"/>
    <property type="match status" value="1"/>
</dbReference>
<organism evidence="8 9">
    <name type="scientific">Biomphalaria pfeifferi</name>
    <name type="common">Bloodfluke planorb</name>
    <name type="synonym">Freshwater snail</name>
    <dbReference type="NCBI Taxonomy" id="112525"/>
    <lineage>
        <taxon>Eukaryota</taxon>
        <taxon>Metazoa</taxon>
        <taxon>Spiralia</taxon>
        <taxon>Lophotrochozoa</taxon>
        <taxon>Mollusca</taxon>
        <taxon>Gastropoda</taxon>
        <taxon>Heterobranchia</taxon>
        <taxon>Euthyneura</taxon>
        <taxon>Panpulmonata</taxon>
        <taxon>Hygrophila</taxon>
        <taxon>Lymnaeoidea</taxon>
        <taxon>Planorbidae</taxon>
        <taxon>Biomphalaria</taxon>
    </lineage>
</organism>
<dbReference type="GO" id="GO:0005737">
    <property type="term" value="C:cytoplasm"/>
    <property type="evidence" value="ECO:0007669"/>
    <property type="project" value="TreeGrafter"/>
</dbReference>
<evidence type="ECO:0000313" key="9">
    <source>
        <dbReference type="Proteomes" id="UP001233172"/>
    </source>
</evidence>
<accession>A0AAD8F3V9</accession>
<evidence type="ECO:0000256" key="2">
    <source>
        <dbReference type="ARBA" id="ARBA00022670"/>
    </source>
</evidence>
<evidence type="ECO:0000259" key="7">
    <source>
        <dbReference type="PROSITE" id="PS50203"/>
    </source>
</evidence>
<dbReference type="AlphaFoldDB" id="A0AAD8F3V9"/>
<dbReference type="PRINTS" id="PR00704">
    <property type="entry name" value="CALPAIN"/>
</dbReference>
<proteinExistence type="inferred from homology"/>
<name>A0AAD8F3V9_BIOPF</name>
<feature type="region of interest" description="Disordered" evidence="6">
    <location>
        <begin position="452"/>
        <end position="478"/>
    </location>
</feature>
<reference evidence="8" key="2">
    <citation type="submission" date="2023-04" db="EMBL/GenBank/DDBJ databases">
        <authorList>
            <person name="Bu L."/>
            <person name="Lu L."/>
            <person name="Laidemitt M.R."/>
            <person name="Zhang S.M."/>
            <person name="Mutuku M."/>
            <person name="Mkoji G."/>
            <person name="Steinauer M."/>
            <person name="Loker E.S."/>
        </authorList>
    </citation>
    <scope>NUCLEOTIDE SEQUENCE</scope>
    <source>
        <strain evidence="8">KasaAsao</strain>
        <tissue evidence="8">Whole Snail</tissue>
    </source>
</reference>
<dbReference type="PANTHER" id="PTHR10183">
    <property type="entry name" value="CALPAIN"/>
    <property type="match status" value="1"/>
</dbReference>
<feature type="region of interest" description="Disordered" evidence="6">
    <location>
        <begin position="503"/>
        <end position="589"/>
    </location>
</feature>
<evidence type="ECO:0000256" key="1">
    <source>
        <dbReference type="ARBA" id="ARBA00007623"/>
    </source>
</evidence>
<dbReference type="InterPro" id="IPR038765">
    <property type="entry name" value="Papain-like_cys_pep_sf"/>
</dbReference>
<evidence type="ECO:0000256" key="6">
    <source>
        <dbReference type="SAM" id="MobiDB-lite"/>
    </source>
</evidence>
<dbReference type="SMART" id="SM00230">
    <property type="entry name" value="CysPc"/>
    <property type="match status" value="1"/>
</dbReference>
<feature type="compositionally biased region" description="Basic and acidic residues" evidence="6">
    <location>
        <begin position="452"/>
        <end position="462"/>
    </location>
</feature>
<feature type="compositionally biased region" description="Basic and acidic residues" evidence="6">
    <location>
        <begin position="503"/>
        <end position="522"/>
    </location>
</feature>
<dbReference type="Pfam" id="PF01067">
    <property type="entry name" value="Calpain_III"/>
    <property type="match status" value="1"/>
</dbReference>
<dbReference type="SUPFAM" id="SSF49758">
    <property type="entry name" value="Calpain large subunit, middle domain (domain III)"/>
    <property type="match status" value="1"/>
</dbReference>
<keyword evidence="3" id="KW-0378">Hydrolase</keyword>
<dbReference type="GO" id="GO:0006508">
    <property type="term" value="P:proteolysis"/>
    <property type="evidence" value="ECO:0007669"/>
    <property type="project" value="InterPro"/>
</dbReference>
<dbReference type="SUPFAM" id="SSF54001">
    <property type="entry name" value="Cysteine proteinases"/>
    <property type="match status" value="1"/>
</dbReference>
<dbReference type="InterPro" id="IPR022684">
    <property type="entry name" value="Calpain_cysteine_protease"/>
</dbReference>
<sequence>MSEDDQLHLLAKFTLWPNPCCLSAMTRDGMTPVAKLSGSHKKARETHSLPILERPARETPYQDYTRIRKMIQAKADLKGGLTSSDLFVDASFPPDRSSLTYVYSGDDKYEHTIFRRPKETRETPMLTGVGGICDEPFPWQMWKQRGWFHGALVVVSLSARALERLIPGYRNNEQNFDANYSGCFHFHLWRFGEWVDIVVDDYLPMLDAFPLFCKPLGTAGEMWGPLVEKAYAKCKRTFQAIEYGFTLDVLTDLTGAVCEFFTPDIDPPSNLFHILYKSGSCRSLMACWRNNKRLTPAGFNWTDDSGGADRERYLHIITAVTKFSVSGGRMEPMVRLKCPFTAEPKWQGRFSDGDTASWQNVNSEFMSRLQPHTKKDSDEYWMTYGDFRCNFGGLFIISSPEPFRLDGFNIQRTYRTYSDAGLHHAEPWMEGSYRNRSRRFTSPHDNLAREAMKRRTNSDSECHSYGTSDASSAPCSPTKINHRKAEYADAAMRRRLFVAKERDYRAQMASDTEKQHKAEEKSLSPTRQQNRETQEDNTSDSKNFSSSCLPSPRRRKSAGEKLKEAPRSSDSSPSIKGSNVLRKTPKSNFMKKHSLDTTLHGISLSSQHFSSMESSSVVSENDSGVWATPISPEPSSVASSSSCANTTDDAQSSAPVFTLHPTTPPTDSSITDNNRTSPDAKSTTDDSRRLQGAGSRPRTNQVTSSNSLNSLTQSSFLATRSDYFRSDGKWKVILEHKDVWRRDTPSADRTRMDIHSKTHRVYFLVTRHELKDPLVPPTLQDKRHALISLIQDYRHGAGTANSLLVPIGFCLYRTKHCERDEKRHISKLHLVGQIDGEPDRREVTARFDLDPGGYFLVPYYHAEQHQGEFLLRVLSESDLGQVKAGCKIS</sequence>
<feature type="compositionally biased region" description="Polar residues" evidence="6">
    <location>
        <begin position="643"/>
        <end position="655"/>
    </location>
</feature>
<feature type="compositionally biased region" description="Polar residues" evidence="6">
    <location>
        <begin position="667"/>
        <end position="681"/>
    </location>
</feature>
<comment type="similarity">
    <text evidence="1">Belongs to the peptidase C2 family.</text>
</comment>
<feature type="region of interest" description="Disordered" evidence="6">
    <location>
        <begin position="620"/>
        <end position="707"/>
    </location>
</feature>
<comment type="caution">
    <text evidence="5">Lacks conserved residue(s) required for the propagation of feature annotation.</text>
</comment>
<feature type="compositionally biased region" description="Polar residues" evidence="6">
    <location>
        <begin position="465"/>
        <end position="478"/>
    </location>
</feature>
<evidence type="ECO:0000313" key="8">
    <source>
        <dbReference type="EMBL" id="KAK0050360.1"/>
    </source>
</evidence>
<evidence type="ECO:0000256" key="4">
    <source>
        <dbReference type="ARBA" id="ARBA00022807"/>
    </source>
</evidence>
<keyword evidence="4" id="KW-0788">Thiol protease</keyword>
<dbReference type="InterPro" id="IPR036213">
    <property type="entry name" value="Calpain_III_sf"/>
</dbReference>
<feature type="domain" description="Calpain catalytic" evidence="7">
    <location>
        <begin position="86"/>
        <end position="396"/>
    </location>
</feature>
<dbReference type="Gene3D" id="2.60.120.380">
    <property type="match status" value="1"/>
</dbReference>